<protein>
    <submittedName>
        <fullName evidence="6">Glycosyl hydrolase family 26</fullName>
    </submittedName>
</protein>
<feature type="active site" description="Proton donor" evidence="4">
    <location>
        <position position="197"/>
    </location>
</feature>
<dbReference type="GO" id="GO:0016985">
    <property type="term" value="F:mannan endo-1,4-beta-mannosidase activity"/>
    <property type="evidence" value="ECO:0007669"/>
    <property type="project" value="InterPro"/>
</dbReference>
<dbReference type="PRINTS" id="PR00739">
    <property type="entry name" value="GLHYDRLASE26"/>
</dbReference>
<keyword evidence="3 4" id="KW-0326">Glycosidase</keyword>
<dbReference type="Pfam" id="PF02156">
    <property type="entry name" value="Glyco_hydro_26"/>
    <property type="match status" value="1"/>
</dbReference>
<dbReference type="PANTHER" id="PTHR40079:SF4">
    <property type="entry name" value="GH26 DOMAIN-CONTAINING PROTEIN-RELATED"/>
    <property type="match status" value="1"/>
</dbReference>
<organism evidence="6 7">
    <name type="scientific">Hymenobacter nivis</name>
    <dbReference type="NCBI Taxonomy" id="1850093"/>
    <lineage>
        <taxon>Bacteria</taxon>
        <taxon>Pseudomonadati</taxon>
        <taxon>Bacteroidota</taxon>
        <taxon>Cytophagia</taxon>
        <taxon>Cytophagales</taxon>
        <taxon>Hymenobacteraceae</taxon>
        <taxon>Hymenobacter</taxon>
    </lineage>
</organism>
<dbReference type="Gene3D" id="3.20.20.80">
    <property type="entry name" value="Glycosidases"/>
    <property type="match status" value="1"/>
</dbReference>
<proteinExistence type="inferred from homology"/>
<comment type="similarity">
    <text evidence="1 4">Belongs to the glycosyl hydrolase 26 family.</text>
</comment>
<dbReference type="GO" id="GO:0006080">
    <property type="term" value="P:substituted mannan metabolic process"/>
    <property type="evidence" value="ECO:0007669"/>
    <property type="project" value="InterPro"/>
</dbReference>
<reference evidence="7" key="1">
    <citation type="submission" date="2018-04" db="EMBL/GenBank/DDBJ databases">
        <title>Complete genome of Antarctic heterotrophic bacterium Hymenobacter nivis.</title>
        <authorList>
            <person name="Terashima M."/>
        </authorList>
    </citation>
    <scope>NUCLEOTIDE SEQUENCE [LARGE SCALE GENOMIC DNA]</scope>
    <source>
        <strain evidence="7">NBRC 111535</strain>
    </source>
</reference>
<evidence type="ECO:0000313" key="7">
    <source>
        <dbReference type="Proteomes" id="UP000245999"/>
    </source>
</evidence>
<dbReference type="InterPro" id="IPR017853">
    <property type="entry name" value="GH"/>
</dbReference>
<evidence type="ECO:0000313" key="6">
    <source>
        <dbReference type="EMBL" id="AWM31526.1"/>
    </source>
</evidence>
<evidence type="ECO:0000259" key="5">
    <source>
        <dbReference type="PROSITE" id="PS51764"/>
    </source>
</evidence>
<dbReference type="PANTHER" id="PTHR40079">
    <property type="entry name" value="MANNAN ENDO-1,4-BETA-MANNOSIDASE E-RELATED"/>
    <property type="match status" value="1"/>
</dbReference>
<dbReference type="EMBL" id="CP029145">
    <property type="protein sequence ID" value="AWM31526.1"/>
    <property type="molecule type" value="Genomic_DNA"/>
</dbReference>
<dbReference type="InterPro" id="IPR000805">
    <property type="entry name" value="Glyco_hydro_26"/>
</dbReference>
<evidence type="ECO:0000256" key="1">
    <source>
        <dbReference type="ARBA" id="ARBA00007754"/>
    </source>
</evidence>
<sequence>MTLTNQLRRSMRNMLRLVLLAVGLLSSLASVAQRKPINPKATPEARQLLKYLYKLRGKKTLSGMHNVLGRMSINTDRVQQLTGKYPAIWGGDFGFADSTHDIDNIKYRPLLVPEIKRQHARGAIIVMSYHQANPVIGEPCDFKGGIISKLTDAQWQELLTPGTPLYQKWATQMDLLAGYLTQLQAARIPVIFRPYHEMNGDWFWWGGRPGATGYLALWQQLYAYYTEHHHLNNLLWAWTPDKPNPGVETYFPGRDKVDLLGTDIYPRKDSATYPQRWYDTMHRLAGRKPVGLSEHSQLVPPEQLKQQPYVWFMSWGEMLFNANSAEEIKRVYDSPRVLSVEDVPKRLSK</sequence>
<evidence type="ECO:0000256" key="2">
    <source>
        <dbReference type="ARBA" id="ARBA00022801"/>
    </source>
</evidence>
<accession>A0A2Z3GK63</accession>
<name>A0A2Z3GK63_9BACT</name>
<feature type="domain" description="GH26" evidence="5">
    <location>
        <begin position="43"/>
        <end position="341"/>
    </location>
</feature>
<evidence type="ECO:0000256" key="4">
    <source>
        <dbReference type="PROSITE-ProRule" id="PRU01100"/>
    </source>
</evidence>
<dbReference type="AlphaFoldDB" id="A0A2Z3GK63"/>
<evidence type="ECO:0000256" key="3">
    <source>
        <dbReference type="ARBA" id="ARBA00023295"/>
    </source>
</evidence>
<dbReference type="Proteomes" id="UP000245999">
    <property type="component" value="Chromosome"/>
</dbReference>
<dbReference type="KEGG" id="hnv:DDQ68_01210"/>
<gene>
    <name evidence="6" type="ORF">DDQ68_01210</name>
</gene>
<keyword evidence="2 4" id="KW-0378">Hydrolase</keyword>
<dbReference type="OrthoDB" id="9816550at2"/>
<keyword evidence="7" id="KW-1185">Reference proteome</keyword>
<dbReference type="PROSITE" id="PS51764">
    <property type="entry name" value="GH26"/>
    <property type="match status" value="1"/>
</dbReference>
<dbReference type="SUPFAM" id="SSF51445">
    <property type="entry name" value="(Trans)glycosidases"/>
    <property type="match status" value="1"/>
</dbReference>
<dbReference type="InterPro" id="IPR022790">
    <property type="entry name" value="GH26_dom"/>
</dbReference>
<feature type="active site" description="Nucleophile" evidence="4">
    <location>
        <position position="294"/>
    </location>
</feature>